<accession>A0A5C5WG01</accession>
<dbReference type="Proteomes" id="UP000317243">
    <property type="component" value="Unassembled WGS sequence"/>
</dbReference>
<dbReference type="PANTHER" id="PTHR12302:SF3">
    <property type="entry name" value="SERINE_THREONINE-PROTEIN KINASE 31"/>
    <property type="match status" value="1"/>
</dbReference>
<name>A0A5C5WG01_9PLAN</name>
<organism evidence="5 6">
    <name type="scientific">Thalassoglobus neptunius</name>
    <dbReference type="NCBI Taxonomy" id="1938619"/>
    <lineage>
        <taxon>Bacteria</taxon>
        <taxon>Pseudomonadati</taxon>
        <taxon>Planctomycetota</taxon>
        <taxon>Planctomycetia</taxon>
        <taxon>Planctomycetales</taxon>
        <taxon>Planctomycetaceae</taxon>
        <taxon>Thalassoglobus</taxon>
    </lineage>
</organism>
<dbReference type="Pfam" id="PF00565">
    <property type="entry name" value="SNase"/>
    <property type="match status" value="1"/>
</dbReference>
<gene>
    <name evidence="5" type="primary">nucH_2</name>
    <name evidence="5" type="ORF">KOR42_39570</name>
</gene>
<keyword evidence="1" id="KW-0540">Nuclease</keyword>
<dbReference type="AlphaFoldDB" id="A0A5C5WG01"/>
<dbReference type="EC" id="3.1.31.1" evidence="5"/>
<keyword evidence="6" id="KW-1185">Reference proteome</keyword>
<dbReference type="SUPFAM" id="SSF50199">
    <property type="entry name" value="Staphylococcal nuclease"/>
    <property type="match status" value="1"/>
</dbReference>
<dbReference type="InterPro" id="IPR016071">
    <property type="entry name" value="Staphylococal_nuclease_OB-fold"/>
</dbReference>
<dbReference type="GO" id="GO:1990599">
    <property type="term" value="F:3' overhang single-stranded DNA endodeoxyribonuclease activity"/>
    <property type="evidence" value="ECO:0007669"/>
    <property type="project" value="UniProtKB-EC"/>
</dbReference>
<evidence type="ECO:0000313" key="5">
    <source>
        <dbReference type="EMBL" id="TWT49041.1"/>
    </source>
</evidence>
<dbReference type="EMBL" id="SIHI01000019">
    <property type="protein sequence ID" value="TWT49041.1"/>
    <property type="molecule type" value="Genomic_DNA"/>
</dbReference>
<keyword evidence="2" id="KW-0255">Endonuclease</keyword>
<sequence length="254" mass="28390">MKFSTVLYGLAGLTAFTWFLAAEEVRIAKDGEPCLPVVSEVMRGKVVNVKDADTIAIVRDRKLISVRFEGIDAPETGQDHGTKAKQALGEWIHGKVVEIHVTGIDDYKRTLGYVFLDGVNINEKLVREGWAWHYTDYNCDPMLAKAEVYARSKQHGLWDHDRPIPPWEYRKLLRERRALAAERARSKRQTARDLVPTKPVIVPSKVRPSAPTLSYWLNTNSGVRHNSTCQHYGNTKAGRSCSGSDGRACGICGG</sequence>
<keyword evidence="3 5" id="KW-0378">Hydrolase</keyword>
<evidence type="ECO:0000256" key="1">
    <source>
        <dbReference type="ARBA" id="ARBA00022722"/>
    </source>
</evidence>
<dbReference type="RefSeq" id="WP_146511374.1">
    <property type="nucleotide sequence ID" value="NZ_SIHI01000019.1"/>
</dbReference>
<feature type="domain" description="TNase-like" evidence="4">
    <location>
        <begin position="40"/>
        <end position="160"/>
    </location>
</feature>
<dbReference type="PROSITE" id="PS50830">
    <property type="entry name" value="TNASE_3"/>
    <property type="match status" value="1"/>
</dbReference>
<evidence type="ECO:0000313" key="6">
    <source>
        <dbReference type="Proteomes" id="UP000317243"/>
    </source>
</evidence>
<evidence type="ECO:0000259" key="4">
    <source>
        <dbReference type="PROSITE" id="PS50830"/>
    </source>
</evidence>
<protein>
    <submittedName>
        <fullName evidence="5">Thermonuclease</fullName>
        <ecNumber evidence="5">3.1.31.1</ecNumber>
    </submittedName>
</protein>
<dbReference type="PANTHER" id="PTHR12302">
    <property type="entry name" value="EBNA2 BINDING PROTEIN P100"/>
    <property type="match status" value="1"/>
</dbReference>
<evidence type="ECO:0000256" key="2">
    <source>
        <dbReference type="ARBA" id="ARBA00022759"/>
    </source>
</evidence>
<comment type="caution">
    <text evidence="5">The sequence shown here is derived from an EMBL/GenBank/DDBJ whole genome shotgun (WGS) entry which is preliminary data.</text>
</comment>
<reference evidence="5 6" key="1">
    <citation type="submission" date="2019-02" db="EMBL/GenBank/DDBJ databases">
        <title>Deep-cultivation of Planctomycetes and their phenomic and genomic characterization uncovers novel biology.</title>
        <authorList>
            <person name="Wiegand S."/>
            <person name="Jogler M."/>
            <person name="Boedeker C."/>
            <person name="Pinto D."/>
            <person name="Vollmers J."/>
            <person name="Rivas-Marin E."/>
            <person name="Kohn T."/>
            <person name="Peeters S.H."/>
            <person name="Heuer A."/>
            <person name="Rast P."/>
            <person name="Oberbeckmann S."/>
            <person name="Bunk B."/>
            <person name="Jeske O."/>
            <person name="Meyerdierks A."/>
            <person name="Storesund J.E."/>
            <person name="Kallscheuer N."/>
            <person name="Luecker S."/>
            <person name="Lage O.M."/>
            <person name="Pohl T."/>
            <person name="Merkel B.J."/>
            <person name="Hornburger P."/>
            <person name="Mueller R.-W."/>
            <person name="Bruemmer F."/>
            <person name="Labrenz M."/>
            <person name="Spormann A.M."/>
            <person name="Op Den Camp H."/>
            <person name="Overmann J."/>
            <person name="Amann R."/>
            <person name="Jetten M.S.M."/>
            <person name="Mascher T."/>
            <person name="Medema M.H."/>
            <person name="Devos D.P."/>
            <person name="Kaster A.-K."/>
            <person name="Ovreas L."/>
            <person name="Rohde M."/>
            <person name="Galperin M.Y."/>
            <person name="Jogler C."/>
        </authorList>
    </citation>
    <scope>NUCLEOTIDE SEQUENCE [LARGE SCALE GENOMIC DNA]</scope>
    <source>
        <strain evidence="5 6">KOR42</strain>
    </source>
</reference>
<evidence type="ECO:0000256" key="3">
    <source>
        <dbReference type="ARBA" id="ARBA00022801"/>
    </source>
</evidence>
<dbReference type="OrthoDB" id="9805504at2"/>
<proteinExistence type="predicted"/>
<dbReference type="InterPro" id="IPR035437">
    <property type="entry name" value="SNase_OB-fold_sf"/>
</dbReference>
<dbReference type="SMART" id="SM00318">
    <property type="entry name" value="SNc"/>
    <property type="match status" value="1"/>
</dbReference>
<dbReference type="Gene3D" id="2.40.50.90">
    <property type="match status" value="1"/>
</dbReference>